<protein>
    <submittedName>
        <fullName evidence="3">Uncharacterized protein</fullName>
    </submittedName>
</protein>
<feature type="transmembrane region" description="Helical" evidence="2">
    <location>
        <begin position="69"/>
        <end position="87"/>
    </location>
</feature>
<keyword evidence="2" id="KW-0812">Transmembrane</keyword>
<keyword evidence="4" id="KW-1185">Reference proteome</keyword>
<feature type="transmembrane region" description="Helical" evidence="2">
    <location>
        <begin position="20"/>
        <end position="49"/>
    </location>
</feature>
<dbReference type="STRING" id="1860122.A9404_04460"/>
<name>A0A191ZFT3_9GAMM</name>
<dbReference type="RefSeq" id="WP_066099061.1">
    <property type="nucleotide sequence ID" value="NZ_CP016027.1"/>
</dbReference>
<evidence type="ECO:0000256" key="1">
    <source>
        <dbReference type="SAM" id="MobiDB-lite"/>
    </source>
</evidence>
<keyword evidence="2" id="KW-0472">Membrane</keyword>
<dbReference type="AlphaFoldDB" id="A0A191ZFT3"/>
<gene>
    <name evidence="3" type="ORF">A9404_04460</name>
</gene>
<dbReference type="EMBL" id="CP016027">
    <property type="protein sequence ID" value="ANJ66728.1"/>
    <property type="molecule type" value="Genomic_DNA"/>
</dbReference>
<reference evidence="3 4" key="1">
    <citation type="submission" date="2016-06" db="EMBL/GenBank/DDBJ databases">
        <title>Insight into the functional genes involving in sulfur oxidation in Pearl River water.</title>
        <authorList>
            <person name="Luo J."/>
            <person name="Tan X."/>
            <person name="Lin W."/>
        </authorList>
    </citation>
    <scope>NUCLEOTIDE SEQUENCE [LARGE SCALE GENOMIC DNA]</scope>
    <source>
        <strain evidence="3 4">LS2</strain>
    </source>
</reference>
<dbReference type="KEGG" id="haz:A9404_04460"/>
<feature type="transmembrane region" description="Helical" evidence="2">
    <location>
        <begin position="120"/>
        <end position="140"/>
    </location>
</feature>
<sequence>MSIHLEHVTPKRWTRWLDRVLAQALAILRQTFMVLMIAYTLVCIFSFAVKLSVLTAAHGALDFTAINELLTDGLYVLIILAIVKSLFLRNPFDYAVTLLETGFVVLIRKLILLPTDPGEWRLLLVLGLTSSVFFVLILVIHGLKRRWHGQDHPRPASTGFSAAGPDINDVK</sequence>
<evidence type="ECO:0000313" key="4">
    <source>
        <dbReference type="Proteomes" id="UP000078596"/>
    </source>
</evidence>
<dbReference type="Proteomes" id="UP000078596">
    <property type="component" value="Chromosome"/>
</dbReference>
<proteinExistence type="predicted"/>
<evidence type="ECO:0000256" key="2">
    <source>
        <dbReference type="SAM" id="Phobius"/>
    </source>
</evidence>
<accession>A0A191ZFT3</accession>
<evidence type="ECO:0000313" key="3">
    <source>
        <dbReference type="EMBL" id="ANJ66728.1"/>
    </source>
</evidence>
<organism evidence="3 4">
    <name type="scientific">Halothiobacillus diazotrophicus</name>
    <dbReference type="NCBI Taxonomy" id="1860122"/>
    <lineage>
        <taxon>Bacteria</taxon>
        <taxon>Pseudomonadati</taxon>
        <taxon>Pseudomonadota</taxon>
        <taxon>Gammaproteobacteria</taxon>
        <taxon>Chromatiales</taxon>
        <taxon>Halothiobacillaceae</taxon>
        <taxon>Halothiobacillus</taxon>
    </lineage>
</organism>
<keyword evidence="2" id="KW-1133">Transmembrane helix</keyword>
<feature type="region of interest" description="Disordered" evidence="1">
    <location>
        <begin position="148"/>
        <end position="171"/>
    </location>
</feature>